<dbReference type="EMBL" id="JAIWYP010000002">
    <property type="protein sequence ID" value="KAH3866098.1"/>
    <property type="molecule type" value="Genomic_DNA"/>
</dbReference>
<evidence type="ECO:0000256" key="1">
    <source>
        <dbReference type="SAM" id="MobiDB-lite"/>
    </source>
</evidence>
<keyword evidence="3" id="KW-1185">Reference proteome</keyword>
<name>A0A9D4RFZ5_DREPO</name>
<reference evidence="2" key="1">
    <citation type="journal article" date="2019" name="bioRxiv">
        <title>The Genome of the Zebra Mussel, Dreissena polymorpha: A Resource for Invasive Species Research.</title>
        <authorList>
            <person name="McCartney M.A."/>
            <person name="Auch B."/>
            <person name="Kono T."/>
            <person name="Mallez S."/>
            <person name="Zhang Y."/>
            <person name="Obille A."/>
            <person name="Becker A."/>
            <person name="Abrahante J.E."/>
            <person name="Garbe J."/>
            <person name="Badalamenti J.P."/>
            <person name="Herman A."/>
            <person name="Mangelson H."/>
            <person name="Liachko I."/>
            <person name="Sullivan S."/>
            <person name="Sone E.D."/>
            <person name="Koren S."/>
            <person name="Silverstein K.A.T."/>
            <person name="Beckman K.B."/>
            <person name="Gohl D.M."/>
        </authorList>
    </citation>
    <scope>NUCLEOTIDE SEQUENCE</scope>
    <source>
        <strain evidence="2">Duluth1</strain>
        <tissue evidence="2">Whole animal</tissue>
    </source>
</reference>
<proteinExistence type="predicted"/>
<comment type="caution">
    <text evidence="2">The sequence shown here is derived from an EMBL/GenBank/DDBJ whole genome shotgun (WGS) entry which is preliminary data.</text>
</comment>
<dbReference type="Proteomes" id="UP000828390">
    <property type="component" value="Unassembled WGS sequence"/>
</dbReference>
<feature type="region of interest" description="Disordered" evidence="1">
    <location>
        <begin position="1"/>
        <end position="41"/>
    </location>
</feature>
<accession>A0A9D4RFZ5</accession>
<feature type="compositionally biased region" description="Gly residues" evidence="1">
    <location>
        <begin position="1"/>
        <end position="37"/>
    </location>
</feature>
<sequence>MGGGSSTGGSGGSGGSGGGGGGGGAGSGGGGGSGGGSTSTQIQPIKRVNYSAPSVSTSIFSILILRLRL</sequence>
<protein>
    <submittedName>
        <fullName evidence="2">Uncharacterized protein</fullName>
    </submittedName>
</protein>
<reference evidence="2" key="2">
    <citation type="submission" date="2020-11" db="EMBL/GenBank/DDBJ databases">
        <authorList>
            <person name="McCartney M.A."/>
            <person name="Auch B."/>
            <person name="Kono T."/>
            <person name="Mallez S."/>
            <person name="Becker A."/>
            <person name="Gohl D.M."/>
            <person name="Silverstein K.A.T."/>
            <person name="Koren S."/>
            <person name="Bechman K.B."/>
            <person name="Herman A."/>
            <person name="Abrahante J.E."/>
            <person name="Garbe J."/>
        </authorList>
    </citation>
    <scope>NUCLEOTIDE SEQUENCE</scope>
    <source>
        <strain evidence="2">Duluth1</strain>
        <tissue evidence="2">Whole animal</tissue>
    </source>
</reference>
<organism evidence="2 3">
    <name type="scientific">Dreissena polymorpha</name>
    <name type="common">Zebra mussel</name>
    <name type="synonym">Mytilus polymorpha</name>
    <dbReference type="NCBI Taxonomy" id="45954"/>
    <lineage>
        <taxon>Eukaryota</taxon>
        <taxon>Metazoa</taxon>
        <taxon>Spiralia</taxon>
        <taxon>Lophotrochozoa</taxon>
        <taxon>Mollusca</taxon>
        <taxon>Bivalvia</taxon>
        <taxon>Autobranchia</taxon>
        <taxon>Heteroconchia</taxon>
        <taxon>Euheterodonta</taxon>
        <taxon>Imparidentia</taxon>
        <taxon>Neoheterodontei</taxon>
        <taxon>Myida</taxon>
        <taxon>Dreissenoidea</taxon>
        <taxon>Dreissenidae</taxon>
        <taxon>Dreissena</taxon>
    </lineage>
</organism>
<evidence type="ECO:0000313" key="2">
    <source>
        <dbReference type="EMBL" id="KAH3866098.1"/>
    </source>
</evidence>
<dbReference type="AlphaFoldDB" id="A0A9D4RFZ5"/>
<gene>
    <name evidence="2" type="ORF">DPMN_029151</name>
</gene>
<evidence type="ECO:0000313" key="3">
    <source>
        <dbReference type="Proteomes" id="UP000828390"/>
    </source>
</evidence>